<evidence type="ECO:0000256" key="1">
    <source>
        <dbReference type="SAM" id="Phobius"/>
    </source>
</evidence>
<keyword evidence="1" id="KW-0472">Membrane</keyword>
<feature type="transmembrane region" description="Helical" evidence="1">
    <location>
        <begin position="9"/>
        <end position="27"/>
    </location>
</feature>
<name>A0A7S6VV88_9GAMM</name>
<accession>A0A7S6VV88</accession>
<sequence>MRFKIIFRYFYAALIGIVSTLLIWTTLVKTYEAFTAHQVTPQYTHLASTPLKELRLVSNNQKPDEKIFITLPNQGYIFTISCEHYMNSLCTNADNQHYLRQIKTLDLVHYGKYHYIQNVNYQNTQNLETKSFHFDNQQIHQFYTTDIESLKFQLILLWFFSLFALYVCIRIVRDFQTFLNK</sequence>
<keyword evidence="1" id="KW-1133">Transmembrane helix</keyword>
<keyword evidence="1" id="KW-0812">Transmembrane</keyword>
<protein>
    <submittedName>
        <fullName evidence="2">Uncharacterized protein</fullName>
    </submittedName>
</protein>
<proteinExistence type="predicted"/>
<dbReference type="Proteomes" id="UP000593966">
    <property type="component" value="Chromosome"/>
</dbReference>
<dbReference type="RefSeq" id="WP_180044882.1">
    <property type="nucleotide sequence ID" value="NZ_CP048659.1"/>
</dbReference>
<evidence type="ECO:0000313" key="2">
    <source>
        <dbReference type="EMBL" id="QOW45420.1"/>
    </source>
</evidence>
<gene>
    <name evidence="2" type="ORF">G0028_05645</name>
</gene>
<feature type="transmembrane region" description="Helical" evidence="1">
    <location>
        <begin position="152"/>
        <end position="172"/>
    </location>
</feature>
<dbReference type="EMBL" id="CP048659">
    <property type="protein sequence ID" value="QOW45420.1"/>
    <property type="molecule type" value="Genomic_DNA"/>
</dbReference>
<keyword evidence="3" id="KW-1185">Reference proteome</keyword>
<evidence type="ECO:0000313" key="3">
    <source>
        <dbReference type="Proteomes" id="UP000593966"/>
    </source>
</evidence>
<dbReference type="AlphaFoldDB" id="A0A7S6VV88"/>
<organism evidence="2 3">
    <name type="scientific">Acinetobacter piscicola</name>
    <dbReference type="NCBI Taxonomy" id="2006115"/>
    <lineage>
        <taxon>Bacteria</taxon>
        <taxon>Pseudomonadati</taxon>
        <taxon>Pseudomonadota</taxon>
        <taxon>Gammaproteobacteria</taxon>
        <taxon>Moraxellales</taxon>
        <taxon>Moraxellaceae</taxon>
        <taxon>Acinetobacter</taxon>
    </lineage>
</organism>
<reference evidence="2 3" key="1">
    <citation type="submission" date="2020-02" db="EMBL/GenBank/DDBJ databases">
        <title>Tigecycline-resistant Acinetobacter species from pigs and migratory birds.</title>
        <authorList>
            <person name="Chen C."/>
            <person name="Sun J."/>
            <person name="Liao X.-P."/>
            <person name="Liu Y.-H."/>
        </authorList>
    </citation>
    <scope>NUCLEOTIDE SEQUENCE [LARGE SCALE GENOMIC DNA]</scope>
    <source>
        <strain evidence="2 3">YH12207_T</strain>
    </source>
</reference>